<dbReference type="RefSeq" id="WP_077197807.1">
    <property type="nucleotide sequence ID" value="NZ_LBFC01000005.1"/>
</dbReference>
<gene>
    <name evidence="3" type="ORF">XJ44_01245</name>
</gene>
<name>A0ABX3IL27_9BACT</name>
<keyword evidence="1" id="KW-0732">Signal</keyword>
<evidence type="ECO:0000256" key="1">
    <source>
        <dbReference type="SAM" id="SignalP"/>
    </source>
</evidence>
<evidence type="ECO:0000313" key="4">
    <source>
        <dbReference type="Proteomes" id="UP000242616"/>
    </source>
</evidence>
<feature type="domain" description="Polymerase/histidinol phosphatase N-terminal" evidence="2">
    <location>
        <begin position="23"/>
        <end position="99"/>
    </location>
</feature>
<reference evidence="3 4" key="1">
    <citation type="submission" date="2015-06" db="EMBL/GenBank/DDBJ databases">
        <title>Genome sequencing of Thermotogales isolates from hydrothermal vents.</title>
        <authorList>
            <person name="Haverkamp T.H."/>
            <person name="Kublanov I.V."/>
            <person name="Nesbo C.L."/>
        </authorList>
    </citation>
    <scope>NUCLEOTIDE SEQUENCE [LARGE SCALE GENOMIC DNA]</scope>
    <source>
        <strain evidence="4">ik275mar</strain>
    </source>
</reference>
<dbReference type="Gene3D" id="3.20.20.140">
    <property type="entry name" value="Metal-dependent hydrolases"/>
    <property type="match status" value="1"/>
</dbReference>
<keyword evidence="4" id="KW-1185">Reference proteome</keyword>
<dbReference type="SUPFAM" id="SSF89550">
    <property type="entry name" value="PHP domain-like"/>
    <property type="match status" value="1"/>
</dbReference>
<evidence type="ECO:0000313" key="3">
    <source>
        <dbReference type="EMBL" id="ONN27866.1"/>
    </source>
</evidence>
<dbReference type="InterPro" id="IPR003141">
    <property type="entry name" value="Pol/His_phosphatase_N"/>
</dbReference>
<dbReference type="InterPro" id="IPR052018">
    <property type="entry name" value="PHP_domain"/>
</dbReference>
<dbReference type="Proteomes" id="UP000242616">
    <property type="component" value="Unassembled WGS sequence"/>
</dbReference>
<protein>
    <submittedName>
        <fullName evidence="3">Phosphotransferase</fullName>
    </submittedName>
</protein>
<feature type="signal peptide" evidence="1">
    <location>
        <begin position="1"/>
        <end position="18"/>
    </location>
</feature>
<dbReference type="NCBIfam" id="NF038032">
    <property type="entry name" value="CehA_McbA_metalo"/>
    <property type="match status" value="1"/>
</dbReference>
<comment type="caution">
    <text evidence="3">The sequence shown here is derived from an EMBL/GenBank/DDBJ whole genome shotgun (WGS) entry which is preliminary data.</text>
</comment>
<organism evidence="3 4">
    <name type="scientific">Thermosipho affectus</name>
    <dbReference type="NCBI Taxonomy" id="660294"/>
    <lineage>
        <taxon>Bacteria</taxon>
        <taxon>Thermotogati</taxon>
        <taxon>Thermotogota</taxon>
        <taxon>Thermotogae</taxon>
        <taxon>Thermotogales</taxon>
        <taxon>Fervidobacteriaceae</taxon>
        <taxon>Thermosipho</taxon>
    </lineage>
</organism>
<accession>A0ABX3IL27</accession>
<evidence type="ECO:0000259" key="2">
    <source>
        <dbReference type="SMART" id="SM00481"/>
    </source>
</evidence>
<dbReference type="PANTHER" id="PTHR42924">
    <property type="entry name" value="EXONUCLEASE"/>
    <property type="match status" value="1"/>
</dbReference>
<sequence length="742" mass="84683">MKKIVVLFLVLATFFSFANIYYGNLHAHTSYSDGKLLPEDAYNYAKSYVDVQAVTDHAYYFTQLIDGKTKPFLTKKAAENATIEGKFIALQGFEWTSGIGHINVYESLEWVDRNNVPSAEDFYKWIIKHKKLGQFNHPIKIFGNFNDFEYYPEADKYMNLIEVGNGNWKQGDVISNEMLKNYNLALNKGWHLGATVGQDNHKANWGSANEGRTGIISNTLTYEDVMGALWSRHTFGTEDKNVKVSFSYKNYIMGDIVESPDEAILHFKYKDDDILTYFAIVSQSGTIVSAFPNLNDYATDVKIKIPDGYEWYYVYVKQSDGDEIVTAPIFFQKSSDVYVNNCNYFNGKLSFDIYNIIPKEKDVHLGIKVNNKLLYSEDVLLNAYENRHKILDLELSSGSNKVEFYVDGIFVQSLKVFIKSYKKTVVIDTLHENDHLDYLKKFAEILRRNGYKVLYPKRFLNNLENVDILIISTPKIDGFDFSKDLLSPELKALKEFKGKIILIKGSDENYFEIYRKLLNATVMNLEDLDKYFGVFSNVSKRVLIDIGHGNDYGKEKLTKFESFLKEKGFEVEYIQKINKSGDILIIQNGKSYTQDEIYNIKIFIQNGGKVIITSKSDFRNGGNTGTLNEILEYLGSSIRFNDDQVLDDVNNYGAKYKILVNGVRFYSPCSLIVGYNAIVLISSDTAYNEDSDGNGDAKVVKKIVLAAKEVIGNGEVIVLGKSIFSDYDFEYDKVFIENILSN</sequence>
<dbReference type="PANTHER" id="PTHR42924:SF3">
    <property type="entry name" value="POLYMERASE_HISTIDINOL PHOSPHATASE N-TERMINAL DOMAIN-CONTAINING PROTEIN"/>
    <property type="match status" value="1"/>
</dbReference>
<proteinExistence type="predicted"/>
<feature type="chain" id="PRO_5046207735" evidence="1">
    <location>
        <begin position="19"/>
        <end position="742"/>
    </location>
</feature>
<dbReference type="EMBL" id="LBFC01000005">
    <property type="protein sequence ID" value="ONN27866.1"/>
    <property type="molecule type" value="Genomic_DNA"/>
</dbReference>
<dbReference type="SMART" id="SM00481">
    <property type="entry name" value="POLIIIAc"/>
    <property type="match status" value="1"/>
</dbReference>
<dbReference type="InterPro" id="IPR016195">
    <property type="entry name" value="Pol/histidinol_Pase-like"/>
</dbReference>